<gene>
    <name evidence="5" type="ORF">F0U44_06270</name>
</gene>
<evidence type="ECO:0000256" key="3">
    <source>
        <dbReference type="ARBA" id="ARBA00040298"/>
    </source>
</evidence>
<dbReference type="AlphaFoldDB" id="A0A5B1LQA2"/>
<dbReference type="InterPro" id="IPR036188">
    <property type="entry name" value="FAD/NAD-bd_sf"/>
</dbReference>
<proteinExistence type="predicted"/>
<dbReference type="EMBL" id="VUJV01000001">
    <property type="protein sequence ID" value="KAA1421869.1"/>
    <property type="molecule type" value="Genomic_DNA"/>
</dbReference>
<comment type="caution">
    <text evidence="5">The sequence shown here is derived from an EMBL/GenBank/DDBJ whole genome shotgun (WGS) entry which is preliminary data.</text>
</comment>
<dbReference type="Pfam" id="PF13450">
    <property type="entry name" value="NAD_binding_8"/>
    <property type="match status" value="1"/>
</dbReference>
<dbReference type="InterPro" id="IPR002937">
    <property type="entry name" value="Amino_oxidase"/>
</dbReference>
<dbReference type="SUPFAM" id="SSF51905">
    <property type="entry name" value="FAD/NAD(P)-binding domain"/>
    <property type="match status" value="1"/>
</dbReference>
<dbReference type="RefSeq" id="WP_149727330.1">
    <property type="nucleotide sequence ID" value="NZ_VUJV01000001.1"/>
</dbReference>
<dbReference type="PANTHER" id="PTHR10668:SF103">
    <property type="entry name" value="PYRIDINE NUCLEOTIDE-DISULFIDE OXIDOREDUCTASE DOMAIN-CONTAINING PROTEIN 2"/>
    <property type="match status" value="1"/>
</dbReference>
<dbReference type="Pfam" id="PF01593">
    <property type="entry name" value="Amino_oxidase"/>
    <property type="match status" value="1"/>
</dbReference>
<dbReference type="PANTHER" id="PTHR10668">
    <property type="entry name" value="PHYTOENE DEHYDROGENASE"/>
    <property type="match status" value="1"/>
</dbReference>
<evidence type="ECO:0000259" key="4">
    <source>
        <dbReference type="Pfam" id="PF01593"/>
    </source>
</evidence>
<evidence type="ECO:0000256" key="2">
    <source>
        <dbReference type="ARBA" id="ARBA00038825"/>
    </source>
</evidence>
<reference evidence="5 6" key="2">
    <citation type="submission" date="2019-09" db="EMBL/GenBank/DDBJ databases">
        <authorList>
            <person name="Jin C."/>
        </authorList>
    </citation>
    <scope>NUCLEOTIDE SEQUENCE [LARGE SCALE GENOMIC DNA]</scope>
    <source>
        <strain evidence="5 6">BN130099</strain>
    </source>
</reference>
<evidence type="ECO:0000256" key="1">
    <source>
        <dbReference type="ARBA" id="ARBA00037217"/>
    </source>
</evidence>
<dbReference type="Gene3D" id="3.50.50.60">
    <property type="entry name" value="FAD/NAD(P)-binding domain"/>
    <property type="match status" value="2"/>
</dbReference>
<protein>
    <recommendedName>
        <fullName evidence="3">Pyridine nucleotide-disulfide oxidoreductase domain-containing protein 2</fullName>
    </recommendedName>
</protein>
<accession>A0A5B1LQA2</accession>
<reference evidence="5 6" key="1">
    <citation type="submission" date="2019-09" db="EMBL/GenBank/DDBJ databases">
        <title>Nocardioides panacisoli sp. nov., isolated from the soil of a ginseng field.</title>
        <authorList>
            <person name="Cho C."/>
        </authorList>
    </citation>
    <scope>NUCLEOTIDE SEQUENCE [LARGE SCALE GENOMIC DNA]</scope>
    <source>
        <strain evidence="5 6">BN130099</strain>
    </source>
</reference>
<sequence>MIETFDYVVIGGGHNGLAAGATLAESGRSVCVLEKLDLPGGLSASHAYLPEAPDHLLSLGAMDDMFMAQTPFADQMRLADHGYATIPLDHPYGWIDEEGETLLLWRDVRKAIDEIRYFSRADARTYADLQGPINWVMDLVDQLFVQHPSAWGKRDFARYLMRHRPDKATRRLLGQLATLNAFEWIDETFESDAMRGLWAYWSSMIGPTDAIGSGAYVLGFAGVHRGPGVLRPRGGMSGLVRAMQGVLEQHGGELRLDAPVAEILVEDGRAVGVRLADGTIVQARKGVLSNLAPQVTFGPLLAPEHLTRTEHNRVAMVPSNSINVAAFKIDLAAGGRVGFPAAELRRARRDDADVRKATLMSGTLEDNIAQMRAMRVGLTIDTPPVYMAVLSAVDPTIAPEGGDVLYLNANVPLRPDGGWETAKASIADTVWKSAQRFLGGTDTEIGRVVTSPADFESRFAAPAGAFFHVDMLVNRLGPGRPARGFGGYDTPVAGLHLAGAASHPSGGVTGWPGRLAAQHALRQEC</sequence>
<name>A0A5B1LQA2_9ACTN</name>
<comment type="function">
    <text evidence="1">Probable oxidoreductase that may play a role as regulator of mitochondrial function.</text>
</comment>
<feature type="domain" description="Amine oxidase" evidence="4">
    <location>
        <begin position="226"/>
        <end position="320"/>
    </location>
</feature>
<organism evidence="5 6">
    <name type="scientific">Nocardioides humilatus</name>
    <dbReference type="NCBI Taxonomy" id="2607660"/>
    <lineage>
        <taxon>Bacteria</taxon>
        <taxon>Bacillati</taxon>
        <taxon>Actinomycetota</taxon>
        <taxon>Actinomycetes</taxon>
        <taxon>Propionibacteriales</taxon>
        <taxon>Nocardioidaceae</taxon>
        <taxon>Nocardioides</taxon>
    </lineage>
</organism>
<evidence type="ECO:0000313" key="5">
    <source>
        <dbReference type="EMBL" id="KAA1421869.1"/>
    </source>
</evidence>
<dbReference type="GO" id="GO:0016491">
    <property type="term" value="F:oxidoreductase activity"/>
    <property type="evidence" value="ECO:0007669"/>
    <property type="project" value="InterPro"/>
</dbReference>
<comment type="subunit">
    <text evidence="2">Interacts with COX5B; this interaction may contribute to localize PYROXD2 to the inner face of the inner mitochondrial membrane.</text>
</comment>
<evidence type="ECO:0000313" key="6">
    <source>
        <dbReference type="Proteomes" id="UP000325003"/>
    </source>
</evidence>
<dbReference type="Proteomes" id="UP000325003">
    <property type="component" value="Unassembled WGS sequence"/>
</dbReference>
<keyword evidence="6" id="KW-1185">Reference proteome</keyword>